<name>A0A8C0G915_CHEAB</name>
<accession>A0A8C0G915</accession>
<sequence length="107" mass="10998">MATDRGSGPSALPPLLGPPPALSLCLSLPLAGLQSWHEVPPSLRRGLADLPQPGAGGSSGAAWGVPPGLRQLRRWRRGDMEHCSLACGTAAGGLGGWCSGGWWWHAA</sequence>
<evidence type="ECO:0000313" key="3">
    <source>
        <dbReference type="Proteomes" id="UP000694404"/>
    </source>
</evidence>
<reference evidence="2" key="1">
    <citation type="submission" date="2025-08" db="UniProtKB">
        <authorList>
            <consortium name="Ensembl"/>
        </authorList>
    </citation>
    <scope>IDENTIFICATION</scope>
</reference>
<organism evidence="2 3">
    <name type="scientific">Chelonoidis abingdonii</name>
    <name type="common">Abingdon island giant tortoise</name>
    <name type="synonym">Testudo abingdonii</name>
    <dbReference type="NCBI Taxonomy" id="106734"/>
    <lineage>
        <taxon>Eukaryota</taxon>
        <taxon>Metazoa</taxon>
        <taxon>Chordata</taxon>
        <taxon>Craniata</taxon>
        <taxon>Vertebrata</taxon>
        <taxon>Euteleostomi</taxon>
        <taxon>Archelosauria</taxon>
        <taxon>Testudinata</taxon>
        <taxon>Testudines</taxon>
        <taxon>Cryptodira</taxon>
        <taxon>Durocryptodira</taxon>
        <taxon>Testudinoidea</taxon>
        <taxon>Testudinidae</taxon>
        <taxon>Chelonoidis</taxon>
    </lineage>
</organism>
<keyword evidence="3" id="KW-1185">Reference proteome</keyword>
<evidence type="ECO:0000313" key="2">
    <source>
        <dbReference type="Ensembl" id="ENSCABP00000001390.1"/>
    </source>
</evidence>
<evidence type="ECO:0000256" key="1">
    <source>
        <dbReference type="SAM" id="MobiDB-lite"/>
    </source>
</evidence>
<dbReference type="AlphaFoldDB" id="A0A8C0G915"/>
<proteinExistence type="predicted"/>
<reference evidence="2" key="2">
    <citation type="submission" date="2025-09" db="UniProtKB">
        <authorList>
            <consortium name="Ensembl"/>
        </authorList>
    </citation>
    <scope>IDENTIFICATION</scope>
</reference>
<protein>
    <submittedName>
        <fullName evidence="2">Uncharacterized protein</fullName>
    </submittedName>
</protein>
<dbReference type="Ensembl" id="ENSCABT00000001502.1">
    <property type="protein sequence ID" value="ENSCABP00000001390.1"/>
    <property type="gene ID" value="ENSCABG00000001150.1"/>
</dbReference>
<dbReference type="Proteomes" id="UP000694404">
    <property type="component" value="Unplaced"/>
</dbReference>
<feature type="region of interest" description="Disordered" evidence="1">
    <location>
        <begin position="47"/>
        <end position="66"/>
    </location>
</feature>